<dbReference type="PANTHER" id="PTHR34477">
    <property type="entry name" value="UPF0213 PROTEIN YHBQ"/>
    <property type="match status" value="1"/>
</dbReference>
<dbReference type="PANTHER" id="PTHR34477:SF5">
    <property type="entry name" value="BSL5627 PROTEIN"/>
    <property type="match status" value="1"/>
</dbReference>
<evidence type="ECO:0000313" key="4">
    <source>
        <dbReference type="Proteomes" id="UP001597118"/>
    </source>
</evidence>
<comment type="similarity">
    <text evidence="1">Belongs to the UPF0213 family.</text>
</comment>
<dbReference type="SUPFAM" id="SSF82771">
    <property type="entry name" value="GIY-YIG endonuclease"/>
    <property type="match status" value="1"/>
</dbReference>
<dbReference type="InterPro" id="IPR000305">
    <property type="entry name" value="GIY-YIG_endonuc"/>
</dbReference>
<comment type="caution">
    <text evidence="3">The sequence shown here is derived from an EMBL/GenBank/DDBJ whole genome shotgun (WGS) entry which is preliminary data.</text>
</comment>
<dbReference type="RefSeq" id="WP_379660972.1">
    <property type="nucleotide sequence ID" value="NZ_JBHUDG010000002.1"/>
</dbReference>
<organism evidence="3 4">
    <name type="scientific">Pseudopedobacter beijingensis</name>
    <dbReference type="NCBI Taxonomy" id="1207056"/>
    <lineage>
        <taxon>Bacteria</taxon>
        <taxon>Pseudomonadati</taxon>
        <taxon>Bacteroidota</taxon>
        <taxon>Sphingobacteriia</taxon>
        <taxon>Sphingobacteriales</taxon>
        <taxon>Sphingobacteriaceae</taxon>
        <taxon>Pseudopedobacter</taxon>
    </lineage>
</organism>
<proteinExistence type="inferred from homology"/>
<dbReference type="InterPro" id="IPR035901">
    <property type="entry name" value="GIY-YIG_endonuc_sf"/>
</dbReference>
<keyword evidence="4" id="KW-1185">Reference proteome</keyword>
<accession>A0ABW4I762</accession>
<dbReference type="EMBL" id="JBHUDG010000002">
    <property type="protein sequence ID" value="MFD1628588.1"/>
    <property type="molecule type" value="Genomic_DNA"/>
</dbReference>
<dbReference type="Proteomes" id="UP001597118">
    <property type="component" value="Unassembled WGS sequence"/>
</dbReference>
<dbReference type="Gene3D" id="3.40.1440.10">
    <property type="entry name" value="GIY-YIG endonuclease"/>
    <property type="match status" value="1"/>
</dbReference>
<sequence length="101" mass="12067">MIKSVITQYSVYIMTNKKNTVLYTGVTNDLERRVWEHKFENGSKFTSLYKCFKLVYYEDYPSIIDAIAREKQIKAGSRLKKLQLINLENPDWTDLSKDWYE</sequence>
<dbReference type="InterPro" id="IPR050190">
    <property type="entry name" value="UPF0213_domain"/>
</dbReference>
<dbReference type="Pfam" id="PF01541">
    <property type="entry name" value="GIY-YIG"/>
    <property type="match status" value="1"/>
</dbReference>
<dbReference type="PROSITE" id="PS50164">
    <property type="entry name" value="GIY_YIG"/>
    <property type="match status" value="1"/>
</dbReference>
<evidence type="ECO:0000256" key="1">
    <source>
        <dbReference type="ARBA" id="ARBA00007435"/>
    </source>
</evidence>
<name>A0ABW4I762_9SPHI</name>
<evidence type="ECO:0000259" key="2">
    <source>
        <dbReference type="PROSITE" id="PS50164"/>
    </source>
</evidence>
<reference evidence="4" key="1">
    <citation type="journal article" date="2019" name="Int. J. Syst. Evol. Microbiol.">
        <title>The Global Catalogue of Microorganisms (GCM) 10K type strain sequencing project: providing services to taxonomists for standard genome sequencing and annotation.</title>
        <authorList>
            <consortium name="The Broad Institute Genomics Platform"/>
            <consortium name="The Broad Institute Genome Sequencing Center for Infectious Disease"/>
            <person name="Wu L."/>
            <person name="Ma J."/>
        </authorList>
    </citation>
    <scope>NUCLEOTIDE SEQUENCE [LARGE SCALE GENOMIC DNA]</scope>
    <source>
        <strain evidence="4">CCUG 53762</strain>
    </source>
</reference>
<evidence type="ECO:0000313" key="3">
    <source>
        <dbReference type="EMBL" id="MFD1628588.1"/>
    </source>
</evidence>
<gene>
    <name evidence="3" type="ORF">ACFSAH_01800</name>
</gene>
<protein>
    <submittedName>
        <fullName evidence="3">GIY-YIG nuclease family protein</fullName>
    </submittedName>
</protein>
<dbReference type="CDD" id="cd10448">
    <property type="entry name" value="GIY-YIG_unchar_3"/>
    <property type="match status" value="1"/>
</dbReference>
<feature type="domain" description="GIY-YIG" evidence="2">
    <location>
        <begin position="7"/>
        <end position="83"/>
    </location>
</feature>